<evidence type="ECO:0000313" key="1">
    <source>
        <dbReference type="EMBL" id="GAT55697.1"/>
    </source>
</evidence>
<reference evidence="1" key="1">
    <citation type="submission" date="2014-09" db="EMBL/GenBank/DDBJ databases">
        <title>Genome sequence of the luminous mushroom Mycena chlorophos for searching fungal bioluminescence genes.</title>
        <authorList>
            <person name="Tanaka Y."/>
            <person name="Kasuga D."/>
            <person name="Oba Y."/>
            <person name="Hase S."/>
            <person name="Sato K."/>
            <person name="Oba Y."/>
            <person name="Sakakibara Y."/>
        </authorList>
    </citation>
    <scope>NUCLEOTIDE SEQUENCE</scope>
</reference>
<sequence>MVSVKQYALSRIPTGGNNNDRAPLVQASSPIRSIRVFVERMPHRPTVGNQLVSSKRFSDVRSSFKFPEPPISNGIPAAKPSAYGAIDPRPTKGVEQGARGKPHRSCYAAMRVRQHGPDGEDGGSAGCIQTARSHPGRQLWIEGWIVYGWQRLSSAPETLVSSLRSAQHDRRSYPPCE</sequence>
<proteinExistence type="predicted"/>
<keyword evidence="2" id="KW-1185">Reference proteome</keyword>
<evidence type="ECO:0000313" key="2">
    <source>
        <dbReference type="Proteomes" id="UP000815677"/>
    </source>
</evidence>
<dbReference type="EMBL" id="DF849071">
    <property type="protein sequence ID" value="GAT55697.1"/>
    <property type="molecule type" value="Genomic_DNA"/>
</dbReference>
<accession>A0ABQ0LXA9</accession>
<dbReference type="Proteomes" id="UP000815677">
    <property type="component" value="Unassembled WGS sequence"/>
</dbReference>
<protein>
    <submittedName>
        <fullName evidence="1">Uncharacterized protein</fullName>
    </submittedName>
</protein>
<organism evidence="1 2">
    <name type="scientific">Mycena chlorophos</name>
    <name type="common">Agaric fungus</name>
    <name type="synonym">Agaricus chlorophos</name>
    <dbReference type="NCBI Taxonomy" id="658473"/>
    <lineage>
        <taxon>Eukaryota</taxon>
        <taxon>Fungi</taxon>
        <taxon>Dikarya</taxon>
        <taxon>Basidiomycota</taxon>
        <taxon>Agaricomycotina</taxon>
        <taxon>Agaricomycetes</taxon>
        <taxon>Agaricomycetidae</taxon>
        <taxon>Agaricales</taxon>
        <taxon>Marasmiineae</taxon>
        <taxon>Mycenaceae</taxon>
        <taxon>Mycena</taxon>
    </lineage>
</organism>
<gene>
    <name evidence="1" type="ORF">MCHLO_12430</name>
</gene>
<name>A0ABQ0LXA9_MYCCL</name>